<evidence type="ECO:0000256" key="3">
    <source>
        <dbReference type="ARBA" id="ARBA00022989"/>
    </source>
</evidence>
<dbReference type="PANTHER" id="PTHR23502:SF7">
    <property type="entry name" value="DRUG_PROTON ANTIPORTER YHK8-RELATED"/>
    <property type="match status" value="1"/>
</dbReference>
<evidence type="ECO:0000256" key="5">
    <source>
        <dbReference type="SAM" id="Phobius"/>
    </source>
</evidence>
<feature type="transmembrane region" description="Helical" evidence="5">
    <location>
        <begin position="112"/>
        <end position="131"/>
    </location>
</feature>
<dbReference type="EMBL" id="JAABOE010000254">
    <property type="protein sequence ID" value="KAF3157260.1"/>
    <property type="molecule type" value="Genomic_DNA"/>
</dbReference>
<comment type="subcellular location">
    <subcellularLocation>
        <location evidence="1">Membrane</location>
        <topology evidence="1">Multi-pass membrane protein</topology>
    </subcellularLocation>
</comment>
<sequence length="320" mass="34825">MNYFLALEGRQTYDMATDLAEPNYSVAASEVGESNPRDLTAMGGSAETLNEKRDGVDAIANDPDFKAVEEGDQVPIEKPKEQQANGQDPFLVLWEGHGDPGCPKGMKKRTKWIITLIVAAGAFNTTCASSIYTSTYSQIEKEFGSSHELAIAGLSLFVMGLGVGPMFLAPLSEFYGRRGTVGDMFEGSDLGLPMMVYTASPFIGPEVGPLIGGFINENTNWRWTCTVFGMGTLLVYSAVFAFLVDCYPLYAASAMAANSFSRSCFAAGFPLFSTQMYQTLGAQYATLILALLTVVMAPFPFLFFKYGEQLRKHSRYAKSP</sequence>
<keyword evidence="4 5" id="KW-0472">Membrane</keyword>
<reference evidence="6 7" key="1">
    <citation type="submission" date="2019-06" db="EMBL/GenBank/DDBJ databases">
        <authorList>
            <person name="Palmer J.M."/>
        </authorList>
    </citation>
    <scope>NUCLEOTIDE SEQUENCE [LARGE SCALE GENOMIC DNA]</scope>
    <source>
        <strain evidence="6 7">TWF788</strain>
    </source>
</reference>
<gene>
    <name evidence="6" type="ORF">TWF788_005474</name>
</gene>
<keyword evidence="3 5" id="KW-1133">Transmembrane helix</keyword>
<dbReference type="PANTHER" id="PTHR23502">
    <property type="entry name" value="MAJOR FACILITATOR SUPERFAMILY"/>
    <property type="match status" value="1"/>
</dbReference>
<evidence type="ECO:0000313" key="6">
    <source>
        <dbReference type="EMBL" id="KAF3157260.1"/>
    </source>
</evidence>
<dbReference type="GO" id="GO:0022857">
    <property type="term" value="F:transmembrane transporter activity"/>
    <property type="evidence" value="ECO:0007669"/>
    <property type="project" value="TreeGrafter"/>
</dbReference>
<feature type="transmembrane region" description="Helical" evidence="5">
    <location>
        <begin position="151"/>
        <end position="171"/>
    </location>
</feature>
<evidence type="ECO:0000256" key="4">
    <source>
        <dbReference type="ARBA" id="ARBA00023136"/>
    </source>
</evidence>
<accession>A0A7C8K8G4</accession>
<dbReference type="Proteomes" id="UP000479691">
    <property type="component" value="Unassembled WGS sequence"/>
</dbReference>
<dbReference type="SUPFAM" id="SSF103473">
    <property type="entry name" value="MFS general substrate transporter"/>
    <property type="match status" value="2"/>
</dbReference>
<feature type="transmembrane region" description="Helical" evidence="5">
    <location>
        <begin position="284"/>
        <end position="304"/>
    </location>
</feature>
<organism evidence="6 7">
    <name type="scientific">Orbilia oligospora</name>
    <name type="common">Nematode-trapping fungus</name>
    <name type="synonym">Arthrobotrys oligospora</name>
    <dbReference type="NCBI Taxonomy" id="2813651"/>
    <lineage>
        <taxon>Eukaryota</taxon>
        <taxon>Fungi</taxon>
        <taxon>Dikarya</taxon>
        <taxon>Ascomycota</taxon>
        <taxon>Pezizomycotina</taxon>
        <taxon>Orbiliomycetes</taxon>
        <taxon>Orbiliales</taxon>
        <taxon>Orbiliaceae</taxon>
        <taxon>Orbilia</taxon>
    </lineage>
</organism>
<keyword evidence="2 5" id="KW-0812">Transmembrane</keyword>
<feature type="transmembrane region" description="Helical" evidence="5">
    <location>
        <begin position="221"/>
        <end position="243"/>
    </location>
</feature>
<proteinExistence type="predicted"/>
<protein>
    <recommendedName>
        <fullName evidence="8">Major facilitator superfamily (MFS) profile domain-containing protein</fullName>
    </recommendedName>
</protein>
<comment type="caution">
    <text evidence="6">The sequence shown here is derived from an EMBL/GenBank/DDBJ whole genome shotgun (WGS) entry which is preliminary data.</text>
</comment>
<dbReference type="Gene3D" id="1.20.1720.10">
    <property type="entry name" value="Multidrug resistance protein D"/>
    <property type="match status" value="1"/>
</dbReference>
<evidence type="ECO:0000256" key="2">
    <source>
        <dbReference type="ARBA" id="ARBA00022692"/>
    </source>
</evidence>
<name>A0A7C8K8G4_ORBOL</name>
<dbReference type="AlphaFoldDB" id="A0A7C8K8G4"/>
<evidence type="ECO:0000256" key="1">
    <source>
        <dbReference type="ARBA" id="ARBA00004141"/>
    </source>
</evidence>
<dbReference type="GO" id="GO:0005886">
    <property type="term" value="C:plasma membrane"/>
    <property type="evidence" value="ECO:0007669"/>
    <property type="project" value="TreeGrafter"/>
</dbReference>
<evidence type="ECO:0008006" key="8">
    <source>
        <dbReference type="Google" id="ProtNLM"/>
    </source>
</evidence>
<evidence type="ECO:0000313" key="7">
    <source>
        <dbReference type="Proteomes" id="UP000479691"/>
    </source>
</evidence>
<dbReference type="Gene3D" id="1.20.1250.20">
    <property type="entry name" value="MFS general substrate transporter like domains"/>
    <property type="match status" value="1"/>
</dbReference>
<dbReference type="InterPro" id="IPR036259">
    <property type="entry name" value="MFS_trans_sf"/>
</dbReference>